<dbReference type="GO" id="GO:0000155">
    <property type="term" value="F:phosphorelay sensor kinase activity"/>
    <property type="evidence" value="ECO:0007669"/>
    <property type="project" value="InterPro"/>
</dbReference>
<evidence type="ECO:0000256" key="5">
    <source>
        <dbReference type="ARBA" id="ARBA00022777"/>
    </source>
</evidence>
<organism evidence="11 12">
    <name type="scientific">Luteimonas terrae</name>
    <dbReference type="NCBI Taxonomy" id="1530191"/>
    <lineage>
        <taxon>Bacteria</taxon>
        <taxon>Pseudomonadati</taxon>
        <taxon>Pseudomonadota</taxon>
        <taxon>Gammaproteobacteria</taxon>
        <taxon>Lysobacterales</taxon>
        <taxon>Lysobacteraceae</taxon>
        <taxon>Luteimonas</taxon>
    </lineage>
</organism>
<keyword evidence="12" id="KW-1185">Reference proteome</keyword>
<feature type="modified residue" description="4-aspartylphosphate" evidence="7">
    <location>
        <position position="1086"/>
    </location>
</feature>
<keyword evidence="5 11" id="KW-0418">Kinase</keyword>
<dbReference type="SUPFAM" id="SSF52172">
    <property type="entry name" value="CheY-like"/>
    <property type="match status" value="1"/>
</dbReference>
<dbReference type="Pfam" id="PF00512">
    <property type="entry name" value="HisKA"/>
    <property type="match status" value="1"/>
</dbReference>
<dbReference type="InterPro" id="IPR003594">
    <property type="entry name" value="HATPase_dom"/>
</dbReference>
<evidence type="ECO:0000259" key="9">
    <source>
        <dbReference type="PROSITE" id="PS50109"/>
    </source>
</evidence>
<evidence type="ECO:0000256" key="3">
    <source>
        <dbReference type="ARBA" id="ARBA00022553"/>
    </source>
</evidence>
<dbReference type="Gene3D" id="3.40.50.2300">
    <property type="match status" value="1"/>
</dbReference>
<keyword evidence="6" id="KW-0902">Two-component regulatory system</keyword>
<dbReference type="SMART" id="SM00387">
    <property type="entry name" value="HATPase_c"/>
    <property type="match status" value="1"/>
</dbReference>
<dbReference type="SUPFAM" id="SSF50998">
    <property type="entry name" value="Quinoprotein alcohol dehydrogenase-like"/>
    <property type="match status" value="1"/>
</dbReference>
<dbReference type="PANTHER" id="PTHR43047:SF72">
    <property type="entry name" value="OSMOSENSING HISTIDINE PROTEIN KINASE SLN1"/>
    <property type="match status" value="1"/>
</dbReference>
<dbReference type="PRINTS" id="PR00344">
    <property type="entry name" value="BCTRLSENSOR"/>
</dbReference>
<dbReference type="InterPro" id="IPR011047">
    <property type="entry name" value="Quinoprotein_ADH-like_sf"/>
</dbReference>
<dbReference type="CDD" id="cd00082">
    <property type="entry name" value="HisKA"/>
    <property type="match status" value="1"/>
</dbReference>
<dbReference type="CDD" id="cd17546">
    <property type="entry name" value="REC_hyHK_CKI1_RcsC-like"/>
    <property type="match status" value="1"/>
</dbReference>
<dbReference type="Gene3D" id="2.60.40.10">
    <property type="entry name" value="Immunoglobulins"/>
    <property type="match status" value="1"/>
</dbReference>
<dbReference type="InterPro" id="IPR036890">
    <property type="entry name" value="HATPase_C_sf"/>
</dbReference>
<dbReference type="Pfam" id="PF02518">
    <property type="entry name" value="HATPase_c"/>
    <property type="match status" value="1"/>
</dbReference>
<dbReference type="AlphaFoldDB" id="A0A4R5UEM8"/>
<accession>A0A4R5UEM8</accession>
<reference evidence="11 12" key="1">
    <citation type="submission" date="2019-03" db="EMBL/GenBank/DDBJ databases">
        <title>Luteimonas zhaokaii sp.nov., isolated from the rectal contents of Plateau pika in Yushu, Qinghai Province, China.</title>
        <authorList>
            <person name="Zhang G."/>
        </authorList>
    </citation>
    <scope>NUCLEOTIDE SEQUENCE [LARGE SCALE GENOMIC DNA]</scope>
    <source>
        <strain evidence="11 12">THG-MD21</strain>
    </source>
</reference>
<keyword evidence="3 7" id="KW-0597">Phosphoprotein</keyword>
<dbReference type="InterPro" id="IPR011110">
    <property type="entry name" value="Reg_prop"/>
</dbReference>
<evidence type="ECO:0000256" key="1">
    <source>
        <dbReference type="ARBA" id="ARBA00000085"/>
    </source>
</evidence>
<dbReference type="FunFam" id="1.10.287.130:FF:000028">
    <property type="entry name" value="Hybrid signal transduction histidine kinase"/>
    <property type="match status" value="1"/>
</dbReference>
<keyword evidence="8" id="KW-0472">Membrane</keyword>
<gene>
    <name evidence="11" type="ORF">E2F49_07260</name>
</gene>
<dbReference type="InterPro" id="IPR036097">
    <property type="entry name" value="HisK_dim/P_sf"/>
</dbReference>
<evidence type="ECO:0000256" key="6">
    <source>
        <dbReference type="ARBA" id="ARBA00023012"/>
    </source>
</evidence>
<dbReference type="CDD" id="cd16922">
    <property type="entry name" value="HATPase_EvgS-ArcB-TorS-like"/>
    <property type="match status" value="1"/>
</dbReference>
<dbReference type="PANTHER" id="PTHR43047">
    <property type="entry name" value="TWO-COMPONENT HISTIDINE PROTEIN KINASE"/>
    <property type="match status" value="1"/>
</dbReference>
<dbReference type="SMART" id="SM00448">
    <property type="entry name" value="REC"/>
    <property type="match status" value="1"/>
</dbReference>
<feature type="domain" description="Response regulatory" evidence="10">
    <location>
        <begin position="1037"/>
        <end position="1151"/>
    </location>
</feature>
<dbReference type="Gene3D" id="3.30.565.10">
    <property type="entry name" value="Histidine kinase-like ATPase, C-terminal domain"/>
    <property type="match status" value="1"/>
</dbReference>
<dbReference type="Gene3D" id="2.130.10.10">
    <property type="entry name" value="YVTN repeat-like/Quinoprotein amine dehydrogenase"/>
    <property type="match status" value="4"/>
</dbReference>
<keyword evidence="8" id="KW-1133">Transmembrane helix</keyword>
<comment type="catalytic activity">
    <reaction evidence="1">
        <text>ATP + protein L-histidine = ADP + protein N-phospho-L-histidine.</text>
        <dbReference type="EC" id="2.7.13.3"/>
    </reaction>
</comment>
<dbReference type="InterPro" id="IPR005467">
    <property type="entry name" value="His_kinase_dom"/>
</dbReference>
<dbReference type="InterPro" id="IPR013783">
    <property type="entry name" value="Ig-like_fold"/>
</dbReference>
<comment type="caution">
    <text evidence="11">The sequence shown here is derived from an EMBL/GenBank/DDBJ whole genome shotgun (WGS) entry which is preliminary data.</text>
</comment>
<dbReference type="SUPFAM" id="SSF47384">
    <property type="entry name" value="Homodimeric domain of signal transducing histidine kinase"/>
    <property type="match status" value="1"/>
</dbReference>
<feature type="domain" description="Histidine kinase" evidence="9">
    <location>
        <begin position="796"/>
        <end position="1014"/>
    </location>
</feature>
<dbReference type="RefSeq" id="WP_133393187.1">
    <property type="nucleotide sequence ID" value="NZ_SMTG01000002.1"/>
</dbReference>
<dbReference type="InterPro" id="IPR011006">
    <property type="entry name" value="CheY-like_superfamily"/>
</dbReference>
<evidence type="ECO:0000256" key="8">
    <source>
        <dbReference type="SAM" id="Phobius"/>
    </source>
</evidence>
<dbReference type="InterPro" id="IPR011123">
    <property type="entry name" value="Y_Y_Y"/>
</dbReference>
<sequence>MIASIPQMRQIGVLDGLPSNRVNDIVEDRQGYLWIGTRDGLARFDGIGFRVWRVEDGLRDNFVWAVHLDDQDRIWIGTRRGGLSMLDAERATFTHYNHETHPQIRGDDVWNVTSTPDGAIWFGTADAGLYRLVPGGDLQRFDANPDDPRAIPSGSVGHLAVHKDGTLWVGTKGGVVRFTGSEFERVVLPEDVTGSVNGMVFDASGDLWIAALGLGVVRRSDGRVEKMTERDPVLDLPVLHMLMQDRSGTRWFDTRSGLAREVDGQLEDVPLFSFASRSALRPSWSMAYEDREGGLWFASTDAGLWHLPANWRNFTVLQRRLTDPDSSANAFVRGVAASRDGGFWLVGSGGVLDHLDPVTGRIRHRLRSVCGDTVNRSVYESKNGYLWIGCLGQLVRFDPRTDEVVRWFVADSVNAAPMGETDHIVEQSDGTLWLASEVEIQARRQDGQVLATLQPETGWGLPRSVRPLHFTEAPDEGIWLGTTGGLYRVDASEHTVERVPGGPDKAVNAISRQADVFWFAGPGYLSTFRWNGTKLVPLQHFDQADGIPLVTPGGIAIDDRGIVWVTTVRGLLRFEPTLRRARLYSMLDGLPSQEFSEQQIGVSRDGHFAVGTAEGLLLFHPGLVHRRTRTPPLVIETLDLRRGDDEIELSPDEPIRLRDGDRDLRVVARLLSFTDAHAHHYRFLLEGYETEWVDADETAERVFPRLESGRYTLHVEARTEDGDWTALAPLSIHQAPPWWRTVWASVAALLFVMLLVALVASTYRQRLRRKASWHLAEHKRELAEQASLAKSRFLATLGHEVRTPMTGVLGMSELLLNTELDARQRGFAESIRRAGDHLMRLVNDALDLARIEAGRLELDPQPFEPARLVQDVAALCAPMARQKALGFDTVLHEALPGWVLGDAGRVQQILLNLLGNAVKFTESGSVGLQAGIGADRALVFVVSDTGPGLSPEQRERLFRRFEQAEGVRTASRYGGSGLGLAISQELTVAMGGRIELDSTPGEGTRFTVHLPLPVVDAAPSVQQDEAYRQITSAVGLEILLVEDDQTVADVIVGLLESQGHDVVHAVHGLAALSEITTRSFDLAMLDLDLPGIDGLTLAGMMRGHGFAQPMVAVTARADADAEVVARAAGFDGFLRKPLTGEMLSDTLASNWRPSRDDDEPQGGL</sequence>
<dbReference type="EC" id="2.7.13.3" evidence="2"/>
<keyword evidence="8" id="KW-0812">Transmembrane</keyword>
<dbReference type="GO" id="GO:0009927">
    <property type="term" value="F:histidine phosphotransfer kinase activity"/>
    <property type="evidence" value="ECO:0007669"/>
    <property type="project" value="TreeGrafter"/>
</dbReference>
<dbReference type="SUPFAM" id="SSF55874">
    <property type="entry name" value="ATPase domain of HSP90 chaperone/DNA topoisomerase II/histidine kinase"/>
    <property type="match status" value="1"/>
</dbReference>
<dbReference type="InterPro" id="IPR003661">
    <property type="entry name" value="HisK_dim/P_dom"/>
</dbReference>
<protein>
    <recommendedName>
        <fullName evidence="2">histidine kinase</fullName>
        <ecNumber evidence="2">2.7.13.3</ecNumber>
    </recommendedName>
</protein>
<proteinExistence type="predicted"/>
<name>A0A4R5UEM8_9GAMM</name>
<evidence type="ECO:0000313" key="12">
    <source>
        <dbReference type="Proteomes" id="UP000295543"/>
    </source>
</evidence>
<keyword evidence="4" id="KW-0808">Transferase</keyword>
<dbReference type="Proteomes" id="UP000295543">
    <property type="component" value="Unassembled WGS sequence"/>
</dbReference>
<dbReference type="InterPro" id="IPR001789">
    <property type="entry name" value="Sig_transdc_resp-reg_receiver"/>
</dbReference>
<evidence type="ECO:0000256" key="7">
    <source>
        <dbReference type="PROSITE-ProRule" id="PRU00169"/>
    </source>
</evidence>
<dbReference type="FunFam" id="3.30.565.10:FF:000010">
    <property type="entry name" value="Sensor histidine kinase RcsC"/>
    <property type="match status" value="1"/>
</dbReference>
<dbReference type="OrthoDB" id="176203at2"/>
<dbReference type="InterPro" id="IPR015943">
    <property type="entry name" value="WD40/YVTN_repeat-like_dom_sf"/>
</dbReference>
<dbReference type="Pfam" id="PF00072">
    <property type="entry name" value="Response_reg"/>
    <property type="match status" value="1"/>
</dbReference>
<evidence type="ECO:0000313" key="11">
    <source>
        <dbReference type="EMBL" id="TDK33777.1"/>
    </source>
</evidence>
<dbReference type="Gene3D" id="1.10.287.130">
    <property type="match status" value="1"/>
</dbReference>
<dbReference type="SMART" id="SM00388">
    <property type="entry name" value="HisKA"/>
    <property type="match status" value="1"/>
</dbReference>
<evidence type="ECO:0000256" key="4">
    <source>
        <dbReference type="ARBA" id="ARBA00022679"/>
    </source>
</evidence>
<dbReference type="PROSITE" id="PS50109">
    <property type="entry name" value="HIS_KIN"/>
    <property type="match status" value="1"/>
</dbReference>
<feature type="transmembrane region" description="Helical" evidence="8">
    <location>
        <begin position="738"/>
        <end position="760"/>
    </location>
</feature>
<dbReference type="InterPro" id="IPR004358">
    <property type="entry name" value="Sig_transdc_His_kin-like_C"/>
</dbReference>
<evidence type="ECO:0000256" key="2">
    <source>
        <dbReference type="ARBA" id="ARBA00012438"/>
    </source>
</evidence>
<evidence type="ECO:0000259" key="10">
    <source>
        <dbReference type="PROSITE" id="PS50110"/>
    </source>
</evidence>
<dbReference type="PROSITE" id="PS50110">
    <property type="entry name" value="RESPONSE_REGULATORY"/>
    <property type="match status" value="1"/>
</dbReference>
<dbReference type="Pfam" id="PF07495">
    <property type="entry name" value="Y_Y_Y"/>
    <property type="match status" value="1"/>
</dbReference>
<dbReference type="GO" id="GO:0005886">
    <property type="term" value="C:plasma membrane"/>
    <property type="evidence" value="ECO:0007669"/>
    <property type="project" value="TreeGrafter"/>
</dbReference>
<dbReference type="EMBL" id="SMTG01000002">
    <property type="protein sequence ID" value="TDK33777.1"/>
    <property type="molecule type" value="Genomic_DNA"/>
</dbReference>
<dbReference type="Pfam" id="PF07494">
    <property type="entry name" value="Reg_prop"/>
    <property type="match status" value="2"/>
</dbReference>